<feature type="compositionally biased region" description="Pro residues" evidence="1">
    <location>
        <begin position="95"/>
        <end position="112"/>
    </location>
</feature>
<reference evidence="2" key="1">
    <citation type="submission" date="2020-05" db="EMBL/GenBank/DDBJ databases">
        <title>WGS assembly of Panicum virgatum.</title>
        <authorList>
            <person name="Lovell J.T."/>
            <person name="Jenkins J."/>
            <person name="Shu S."/>
            <person name="Juenger T.E."/>
            <person name="Schmutz J."/>
        </authorList>
    </citation>
    <scope>NUCLEOTIDE SEQUENCE</scope>
    <source>
        <strain evidence="2">AP13</strain>
    </source>
</reference>
<keyword evidence="3" id="KW-1185">Reference proteome</keyword>
<accession>A0A8T0TCP9</accession>
<name>A0A8T0TCP9_PANVG</name>
<comment type="caution">
    <text evidence="2">The sequence shown here is derived from an EMBL/GenBank/DDBJ whole genome shotgun (WGS) entry which is preliminary data.</text>
</comment>
<proteinExistence type="predicted"/>
<organism evidence="2 3">
    <name type="scientific">Panicum virgatum</name>
    <name type="common">Blackwell switchgrass</name>
    <dbReference type="NCBI Taxonomy" id="38727"/>
    <lineage>
        <taxon>Eukaryota</taxon>
        <taxon>Viridiplantae</taxon>
        <taxon>Streptophyta</taxon>
        <taxon>Embryophyta</taxon>
        <taxon>Tracheophyta</taxon>
        <taxon>Spermatophyta</taxon>
        <taxon>Magnoliopsida</taxon>
        <taxon>Liliopsida</taxon>
        <taxon>Poales</taxon>
        <taxon>Poaceae</taxon>
        <taxon>PACMAD clade</taxon>
        <taxon>Panicoideae</taxon>
        <taxon>Panicodae</taxon>
        <taxon>Paniceae</taxon>
        <taxon>Panicinae</taxon>
        <taxon>Panicum</taxon>
        <taxon>Panicum sect. Hiantes</taxon>
    </lineage>
</organism>
<gene>
    <name evidence="2" type="ORF">PVAP13_4KG146881</name>
</gene>
<evidence type="ECO:0000256" key="1">
    <source>
        <dbReference type="SAM" id="MobiDB-lite"/>
    </source>
</evidence>
<dbReference type="Proteomes" id="UP000823388">
    <property type="component" value="Chromosome 4K"/>
</dbReference>
<dbReference type="EMBL" id="CM029043">
    <property type="protein sequence ID" value="KAG2608770.1"/>
    <property type="molecule type" value="Genomic_DNA"/>
</dbReference>
<evidence type="ECO:0000313" key="3">
    <source>
        <dbReference type="Proteomes" id="UP000823388"/>
    </source>
</evidence>
<protein>
    <submittedName>
        <fullName evidence="2">Uncharacterized protein</fullName>
    </submittedName>
</protein>
<evidence type="ECO:0000313" key="2">
    <source>
        <dbReference type="EMBL" id="KAG2608770.1"/>
    </source>
</evidence>
<dbReference type="AlphaFoldDB" id="A0A8T0TCP9"/>
<feature type="compositionally biased region" description="Low complexity" evidence="1">
    <location>
        <begin position="7"/>
        <end position="19"/>
    </location>
</feature>
<sequence length="125" mass="13024">MLGGSPGAAQAAAPSGSAPDPERPSRTHRRQLPSRASTRAPIPPDLGRSPAATARKPSFPLRGRARLPPIPSASGQWRAPLPRTWRRSCTSSSPASPPRPTPPPVAPAPPPGYILGQVCVRLLLA</sequence>
<feature type="region of interest" description="Disordered" evidence="1">
    <location>
        <begin position="1"/>
        <end position="112"/>
    </location>
</feature>